<keyword evidence="18" id="KW-1185">Reference proteome</keyword>
<dbReference type="FunFam" id="1.10.287.130:FF:000008">
    <property type="entry name" value="Two-component sensor histidine kinase"/>
    <property type="match status" value="1"/>
</dbReference>
<gene>
    <name evidence="17" type="ORF">D0466_14835</name>
</gene>
<dbReference type="GO" id="GO:0000155">
    <property type="term" value="F:phosphorelay sensor kinase activity"/>
    <property type="evidence" value="ECO:0007669"/>
    <property type="project" value="InterPro"/>
</dbReference>
<dbReference type="Proteomes" id="UP000262939">
    <property type="component" value="Unassembled WGS sequence"/>
</dbReference>
<dbReference type="SUPFAM" id="SSF47384">
    <property type="entry name" value="Homodimeric domain of signal transducing histidine kinase"/>
    <property type="match status" value="1"/>
</dbReference>
<dbReference type="InterPro" id="IPR050398">
    <property type="entry name" value="HssS/ArlS-like"/>
</dbReference>
<dbReference type="SMART" id="SM00388">
    <property type="entry name" value="HisKA"/>
    <property type="match status" value="1"/>
</dbReference>
<evidence type="ECO:0000256" key="12">
    <source>
        <dbReference type="ARBA" id="ARBA00023012"/>
    </source>
</evidence>
<dbReference type="InterPro" id="IPR003594">
    <property type="entry name" value="HATPase_dom"/>
</dbReference>
<dbReference type="Pfam" id="PF00512">
    <property type="entry name" value="HisKA"/>
    <property type="match status" value="1"/>
</dbReference>
<organism evidence="17 18">
    <name type="scientific">Peribacillus glennii</name>
    <dbReference type="NCBI Taxonomy" id="2303991"/>
    <lineage>
        <taxon>Bacteria</taxon>
        <taxon>Bacillati</taxon>
        <taxon>Bacillota</taxon>
        <taxon>Bacilli</taxon>
        <taxon>Bacillales</taxon>
        <taxon>Bacillaceae</taxon>
        <taxon>Peribacillus</taxon>
    </lineage>
</organism>
<keyword evidence="14" id="KW-0175">Coiled coil</keyword>
<evidence type="ECO:0000256" key="13">
    <source>
        <dbReference type="ARBA" id="ARBA00023136"/>
    </source>
</evidence>
<dbReference type="SMART" id="SM00387">
    <property type="entry name" value="HATPase_c"/>
    <property type="match status" value="1"/>
</dbReference>
<feature type="domain" description="Histidine kinase" evidence="16">
    <location>
        <begin position="525"/>
        <end position="738"/>
    </location>
</feature>
<dbReference type="RefSeq" id="WP_117323340.1">
    <property type="nucleotide sequence ID" value="NZ_QVTD01000010.1"/>
</dbReference>
<keyword evidence="6" id="KW-0808">Transferase</keyword>
<evidence type="ECO:0000256" key="14">
    <source>
        <dbReference type="SAM" id="Coils"/>
    </source>
</evidence>
<dbReference type="GO" id="GO:0005886">
    <property type="term" value="C:plasma membrane"/>
    <property type="evidence" value="ECO:0007669"/>
    <property type="project" value="UniProtKB-SubCell"/>
</dbReference>
<evidence type="ECO:0000313" key="17">
    <source>
        <dbReference type="EMBL" id="RFU62444.1"/>
    </source>
</evidence>
<evidence type="ECO:0000256" key="9">
    <source>
        <dbReference type="ARBA" id="ARBA00022777"/>
    </source>
</evidence>
<evidence type="ECO:0000256" key="5">
    <source>
        <dbReference type="ARBA" id="ARBA00022553"/>
    </source>
</evidence>
<feature type="transmembrane region" description="Helical" evidence="15">
    <location>
        <begin position="9"/>
        <end position="29"/>
    </location>
</feature>
<evidence type="ECO:0000313" key="18">
    <source>
        <dbReference type="Proteomes" id="UP000262939"/>
    </source>
</evidence>
<protein>
    <recommendedName>
        <fullName evidence="3">histidine kinase</fullName>
        <ecNumber evidence="3">2.7.13.3</ecNumber>
    </recommendedName>
</protein>
<feature type="transmembrane region" description="Helical" evidence="15">
    <location>
        <begin position="323"/>
        <end position="343"/>
    </location>
</feature>
<dbReference type="InterPro" id="IPR036097">
    <property type="entry name" value="HisK_dim/P_sf"/>
</dbReference>
<evidence type="ECO:0000256" key="4">
    <source>
        <dbReference type="ARBA" id="ARBA00022475"/>
    </source>
</evidence>
<comment type="catalytic activity">
    <reaction evidence="1">
        <text>ATP + protein L-histidine = ADP + protein N-phospho-L-histidine.</text>
        <dbReference type="EC" id="2.7.13.3"/>
    </reaction>
</comment>
<dbReference type="InterPro" id="IPR005467">
    <property type="entry name" value="His_kinase_dom"/>
</dbReference>
<feature type="transmembrane region" description="Helical" evidence="15">
    <location>
        <begin position="277"/>
        <end position="296"/>
    </location>
</feature>
<keyword evidence="13 15" id="KW-0472">Membrane</keyword>
<reference evidence="17 18" key="1">
    <citation type="submission" date="2018-08" db="EMBL/GenBank/DDBJ databases">
        <title>Bacillus chawlae sp. nov., Bacillus glennii sp. nov., and Bacillus saganii sp. nov. Isolated from the Vehicle Assembly Building at Kennedy Space Center where the Viking Spacecraft were Assembled.</title>
        <authorList>
            <person name="Seuylemezian A."/>
            <person name="Vaishampayan P."/>
        </authorList>
    </citation>
    <scope>NUCLEOTIDE SEQUENCE [LARGE SCALE GENOMIC DNA]</scope>
    <source>
        <strain evidence="17 18">V44-8</strain>
    </source>
</reference>
<proteinExistence type="predicted"/>
<dbReference type="CDD" id="cd00082">
    <property type="entry name" value="HisKA"/>
    <property type="match status" value="1"/>
</dbReference>
<dbReference type="PROSITE" id="PS50109">
    <property type="entry name" value="HIS_KIN"/>
    <property type="match status" value="1"/>
</dbReference>
<keyword evidence="7 15" id="KW-0812">Transmembrane</keyword>
<evidence type="ECO:0000256" key="2">
    <source>
        <dbReference type="ARBA" id="ARBA00004651"/>
    </source>
</evidence>
<keyword evidence="9" id="KW-0418">Kinase</keyword>
<keyword evidence="11 15" id="KW-1133">Transmembrane helix</keyword>
<dbReference type="Gene3D" id="3.30.565.10">
    <property type="entry name" value="Histidine kinase-like ATPase, C-terminal domain"/>
    <property type="match status" value="1"/>
</dbReference>
<dbReference type="Pfam" id="PF02518">
    <property type="entry name" value="HATPase_c"/>
    <property type="match status" value="1"/>
</dbReference>
<feature type="transmembrane region" description="Helical" evidence="15">
    <location>
        <begin position="355"/>
        <end position="380"/>
    </location>
</feature>
<dbReference type="InterPro" id="IPR003661">
    <property type="entry name" value="HisK_dim/P_dom"/>
</dbReference>
<dbReference type="SUPFAM" id="SSF55874">
    <property type="entry name" value="ATPase domain of HSP90 chaperone/DNA topoisomerase II/histidine kinase"/>
    <property type="match status" value="1"/>
</dbReference>
<keyword evidence="8" id="KW-0547">Nucleotide-binding</keyword>
<evidence type="ECO:0000256" key="8">
    <source>
        <dbReference type="ARBA" id="ARBA00022741"/>
    </source>
</evidence>
<evidence type="ECO:0000259" key="16">
    <source>
        <dbReference type="PROSITE" id="PS50109"/>
    </source>
</evidence>
<keyword evidence="4" id="KW-1003">Cell membrane</keyword>
<feature type="coiled-coil region" evidence="14">
    <location>
        <begin position="67"/>
        <end position="94"/>
    </location>
</feature>
<dbReference type="Gene3D" id="1.10.287.130">
    <property type="match status" value="1"/>
</dbReference>
<keyword evidence="5" id="KW-0597">Phosphoprotein</keyword>
<evidence type="ECO:0000256" key="6">
    <source>
        <dbReference type="ARBA" id="ARBA00022679"/>
    </source>
</evidence>
<evidence type="ECO:0000256" key="7">
    <source>
        <dbReference type="ARBA" id="ARBA00022692"/>
    </source>
</evidence>
<dbReference type="OrthoDB" id="9792991at2"/>
<dbReference type="PANTHER" id="PTHR45528:SF1">
    <property type="entry name" value="SENSOR HISTIDINE KINASE CPXA"/>
    <property type="match status" value="1"/>
</dbReference>
<keyword evidence="12" id="KW-0902">Two-component regulatory system</keyword>
<feature type="transmembrane region" description="Helical" evidence="15">
    <location>
        <begin position="439"/>
        <end position="458"/>
    </location>
</feature>
<evidence type="ECO:0000256" key="15">
    <source>
        <dbReference type="SAM" id="Phobius"/>
    </source>
</evidence>
<feature type="transmembrane region" description="Helical" evidence="15">
    <location>
        <begin position="411"/>
        <end position="433"/>
    </location>
</feature>
<dbReference type="EC" id="2.7.13.3" evidence="3"/>
<dbReference type="AlphaFoldDB" id="A0A372LA25"/>
<dbReference type="GO" id="GO:0005524">
    <property type="term" value="F:ATP binding"/>
    <property type="evidence" value="ECO:0007669"/>
    <property type="project" value="UniProtKB-KW"/>
</dbReference>
<evidence type="ECO:0000256" key="11">
    <source>
        <dbReference type="ARBA" id="ARBA00022989"/>
    </source>
</evidence>
<name>A0A372LA25_9BACI</name>
<evidence type="ECO:0000256" key="10">
    <source>
        <dbReference type="ARBA" id="ARBA00022840"/>
    </source>
</evidence>
<evidence type="ECO:0000256" key="1">
    <source>
        <dbReference type="ARBA" id="ARBA00000085"/>
    </source>
</evidence>
<dbReference type="PANTHER" id="PTHR45528">
    <property type="entry name" value="SENSOR HISTIDINE KINASE CPXA"/>
    <property type="match status" value="1"/>
</dbReference>
<dbReference type="InterPro" id="IPR036890">
    <property type="entry name" value="HATPase_C_sf"/>
</dbReference>
<comment type="subcellular location">
    <subcellularLocation>
        <location evidence="2">Cell membrane</location>
        <topology evidence="2">Multi-pass membrane protein</topology>
    </subcellularLocation>
</comment>
<accession>A0A372LA25</accession>
<evidence type="ECO:0000256" key="3">
    <source>
        <dbReference type="ARBA" id="ARBA00012438"/>
    </source>
</evidence>
<comment type="caution">
    <text evidence="17">The sequence shown here is derived from an EMBL/GenBank/DDBJ whole genome shotgun (WGS) entry which is preliminary data.</text>
</comment>
<dbReference type="EMBL" id="QVTD01000010">
    <property type="protein sequence ID" value="RFU62444.1"/>
    <property type="molecule type" value="Genomic_DNA"/>
</dbReference>
<sequence>MDTKWKSRIIGAVWVVLFTAGICGLLTLLSQGSQFIGKDFFQSDEFDVEMNQFIDLLSLYELHDLTKQELREGITVSQEEIEEHRNRYGSLAEQVANIDGQYESMIQDALTAGNKEVANLYKEERDKKIEDITNNFKNDEHVRKKVIEEKKKNIDEFFRERDKYNAEFEGYKASFKYYLQNTKTGEEFTNLNGVDAESANKVMNNKEMLFIKKYSQSQGYLSTQGRYPYMRLPDDVVQQLNFSGGQTFEGTIAVPKSLSNEKQIMFRFQDYEKRKKFSYVFSCVGVLALLASLLMYRKTQPFRLVSSLNWGGHYGRIPLDVRIVAFILGLIFTSLSLGFISNVSYYESTNSFIDIFFALLLASVLLTATIIQGTLLFPVFKTGGLSKEELRGSLVYKTYRVFAQSFLNKSVAVQMCILLIVIFASGFGVGFLVYNEHLIVVYMILFVVVTVPCLFFLINRLAYFNTIIHNSSELAQGNFEPDLPVKGSSVFARLAGNINKIKHGVKSSQKAQAKSERLKTELITNVSHDLRTPLTSIISYTELLKTPDLTEEDRDAYVQIIDRKSKRLKILIEDLFEASKMASGNVELSKTKSDIVQLLQQALAEYDETIKESTLQFRVSTPDKPVYSFVDGQKVWRVFDNLIGNILKYSMEYTRVYINLEHENRYVKITFKNVTKYELGGNIDELMERFKRGDTSRHTDGSGLGLAIAKSIVDLHEGNMDVEVDGDLFKVTVELESM</sequence>
<keyword evidence="10" id="KW-0067">ATP-binding</keyword>